<proteinExistence type="predicted"/>
<dbReference type="EMBL" id="JAGHQM010002585">
    <property type="protein sequence ID" value="KAH0548482.1"/>
    <property type="molecule type" value="Genomic_DNA"/>
</dbReference>
<dbReference type="Proteomes" id="UP000750711">
    <property type="component" value="Unassembled WGS sequence"/>
</dbReference>
<feature type="coiled-coil region" evidence="1">
    <location>
        <begin position="29"/>
        <end position="56"/>
    </location>
</feature>
<name>A0A9P8IAT3_9PEZI</name>
<evidence type="ECO:0000313" key="2">
    <source>
        <dbReference type="EMBL" id="KAH0548482.1"/>
    </source>
</evidence>
<dbReference type="AlphaFoldDB" id="A0A9P8IAT3"/>
<accession>A0A9P8IAT3</accession>
<evidence type="ECO:0000313" key="3">
    <source>
        <dbReference type="Proteomes" id="UP000750711"/>
    </source>
</evidence>
<evidence type="ECO:0000256" key="1">
    <source>
        <dbReference type="SAM" id="Coils"/>
    </source>
</evidence>
<keyword evidence="1" id="KW-0175">Coiled coil</keyword>
<sequence>MPFPCTCCAKNLLSCVVDESYMEYLDAIAKRFSAEADSADAEADKLLAELTAIRARARCLCKQVAQATSNANKIMRNEIEYLDVKDPSVDNAGCGATSVDQAVAASPVMSSLALCHYYGELGGSRVTKALVRGAVRLKKILWLELANACIKFLRIQFVLRAFTNDLI</sequence>
<reference evidence="2" key="1">
    <citation type="submission" date="2021-03" db="EMBL/GenBank/DDBJ databases">
        <title>Comparative genomics and phylogenomic investigation of the class Geoglossomycetes provide insights into ecological specialization and systematics.</title>
        <authorList>
            <person name="Melie T."/>
            <person name="Pirro S."/>
            <person name="Miller A.N."/>
            <person name="Quandt A."/>
        </authorList>
    </citation>
    <scope>NUCLEOTIDE SEQUENCE</scope>
    <source>
        <strain evidence="2">CAQ_001_2017</strain>
    </source>
</reference>
<keyword evidence="3" id="KW-1185">Reference proteome</keyword>
<comment type="caution">
    <text evidence="2">The sequence shown here is derived from an EMBL/GenBank/DDBJ whole genome shotgun (WGS) entry which is preliminary data.</text>
</comment>
<organism evidence="2 3">
    <name type="scientific">Trichoglossum hirsutum</name>
    <dbReference type="NCBI Taxonomy" id="265104"/>
    <lineage>
        <taxon>Eukaryota</taxon>
        <taxon>Fungi</taxon>
        <taxon>Dikarya</taxon>
        <taxon>Ascomycota</taxon>
        <taxon>Pezizomycotina</taxon>
        <taxon>Geoglossomycetes</taxon>
        <taxon>Geoglossales</taxon>
        <taxon>Geoglossaceae</taxon>
        <taxon>Trichoglossum</taxon>
    </lineage>
</organism>
<protein>
    <submittedName>
        <fullName evidence="2">Uncharacterized protein</fullName>
    </submittedName>
</protein>
<gene>
    <name evidence="2" type="ORF">GP486_007940</name>
</gene>